<keyword evidence="1" id="KW-1133">Transmembrane helix</keyword>
<feature type="transmembrane region" description="Helical" evidence="1">
    <location>
        <begin position="56"/>
        <end position="88"/>
    </location>
</feature>
<feature type="transmembrane region" description="Helical" evidence="1">
    <location>
        <begin position="12"/>
        <end position="36"/>
    </location>
</feature>
<comment type="caution">
    <text evidence="2">The sequence shown here is derived from an EMBL/GenBank/DDBJ whole genome shotgun (WGS) entry which is preliminary data.</text>
</comment>
<evidence type="ECO:0000313" key="2">
    <source>
        <dbReference type="EMBL" id="KFI85487.1"/>
    </source>
</evidence>
<feature type="transmembrane region" description="Helical" evidence="1">
    <location>
        <begin position="495"/>
        <end position="513"/>
    </location>
</feature>
<keyword evidence="1" id="KW-0812">Transmembrane</keyword>
<dbReference type="AlphaFoldDB" id="A0A087CQD7"/>
<feature type="transmembrane region" description="Helical" evidence="1">
    <location>
        <begin position="253"/>
        <end position="268"/>
    </location>
</feature>
<feature type="transmembrane region" description="Helical" evidence="1">
    <location>
        <begin position="207"/>
        <end position="223"/>
    </location>
</feature>
<dbReference type="Pfam" id="PF19484">
    <property type="entry name" value="DUF6020"/>
    <property type="match status" value="1"/>
</dbReference>
<evidence type="ECO:0000256" key="1">
    <source>
        <dbReference type="SAM" id="Phobius"/>
    </source>
</evidence>
<feature type="transmembrane region" description="Helical" evidence="1">
    <location>
        <begin position="109"/>
        <end position="125"/>
    </location>
</feature>
<feature type="transmembrane region" description="Helical" evidence="1">
    <location>
        <begin position="275"/>
        <end position="298"/>
    </location>
</feature>
<accession>A0A087CQD7</accession>
<feature type="transmembrane region" description="Helical" evidence="1">
    <location>
        <begin position="137"/>
        <end position="160"/>
    </location>
</feature>
<reference evidence="2 3" key="1">
    <citation type="submission" date="2014-03" db="EMBL/GenBank/DDBJ databases">
        <title>Genomics of Bifidobacteria.</title>
        <authorList>
            <person name="Ventura M."/>
            <person name="Milani C."/>
            <person name="Lugli G.A."/>
        </authorList>
    </citation>
    <scope>NUCLEOTIDE SEQUENCE [LARGE SCALE GENOMIC DNA]</scope>
    <source>
        <strain evidence="2 3">LMG 14934</strain>
    </source>
</reference>
<organism evidence="2 3">
    <name type="scientific">Bifidobacterium pullorum subsp. saeculare DSM 6531 = LMG 14934</name>
    <dbReference type="NCBI Taxonomy" id="1437611"/>
    <lineage>
        <taxon>Bacteria</taxon>
        <taxon>Bacillati</taxon>
        <taxon>Actinomycetota</taxon>
        <taxon>Actinomycetes</taxon>
        <taxon>Bifidobacteriales</taxon>
        <taxon>Bifidobacteriaceae</taxon>
        <taxon>Bifidobacterium</taxon>
    </lineage>
</organism>
<dbReference type="Proteomes" id="UP000029040">
    <property type="component" value="Unassembled WGS sequence"/>
</dbReference>
<dbReference type="InterPro" id="IPR046062">
    <property type="entry name" value="DUF6020"/>
</dbReference>
<protein>
    <recommendedName>
        <fullName evidence="4">Transmembrane protein</fullName>
    </recommendedName>
</protein>
<evidence type="ECO:0000313" key="3">
    <source>
        <dbReference type="Proteomes" id="UP000029040"/>
    </source>
</evidence>
<feature type="transmembrane region" description="Helical" evidence="1">
    <location>
        <begin position="465"/>
        <end position="488"/>
    </location>
</feature>
<feature type="transmembrane region" description="Helical" evidence="1">
    <location>
        <begin position="230"/>
        <end position="247"/>
    </location>
</feature>
<sequence length="546" mass="61028">MGLLRILLTRLRFFCLLGYWAVSALVLHAIFAWSQISEHEIEMSESRDEKKHSRSFFSRHCVFLTALGIILAGWLVVIIALFPGLGFYDSLWQLSQFRDYTSLSTHHPLSATVIMGIFSTFFSIFDDSVMFACYTLVQSLLCASALAYVATCIMRCFAHAEYLQDQRSTASFRIGGATGRNAYCCAVAFFAVMPLFPIYAMSIIKDQPYAVSITLAVLLLISVFSKKAVVPSRAFCILYCVSMAGIAGFRNEGWIVATVITVIMVIANHGTRKWFIAIVGAAIVILAFGVNSVVASALGATPGSTIETFALPNQQIAREMKDHPESFSEGELQQLSNMLVSEATPDMLGERYSPDNADEVKMLFDWNGYSRRSALSIWFNHLAMHPVTYIEAFLSGSSGYYYPFTEKMIGSVFDSFQWLQPEVADVWRQYFNVPDQALDPEYPQSTESMRRTFLECLRGVYNLPVFNALFSPATYVWCALLSALIIVNKRRYSKLWVLVPALLVVGMCVLAPINGSIRYALPLLYCTPLLLSFACSLSSDMKKRLA</sequence>
<gene>
    <name evidence="2" type="ORF">BSAE_1340</name>
</gene>
<feature type="transmembrane region" description="Helical" evidence="1">
    <location>
        <begin position="181"/>
        <end position="201"/>
    </location>
</feature>
<name>A0A087CQD7_9BIFI</name>
<dbReference type="EMBL" id="JGZM01000008">
    <property type="protein sequence ID" value="KFI85487.1"/>
    <property type="molecule type" value="Genomic_DNA"/>
</dbReference>
<dbReference type="RefSeq" id="WP_156098903.1">
    <property type="nucleotide sequence ID" value="NZ_JGZM01000008.1"/>
</dbReference>
<proteinExistence type="predicted"/>
<feature type="transmembrane region" description="Helical" evidence="1">
    <location>
        <begin position="519"/>
        <end position="537"/>
    </location>
</feature>
<keyword evidence="1" id="KW-0472">Membrane</keyword>
<evidence type="ECO:0008006" key="4">
    <source>
        <dbReference type="Google" id="ProtNLM"/>
    </source>
</evidence>